<dbReference type="RefSeq" id="WP_068837178.1">
    <property type="nucleotide sequence ID" value="NZ_BMXC01000004.1"/>
</dbReference>
<evidence type="ECO:0000256" key="1">
    <source>
        <dbReference type="SAM" id="MobiDB-lite"/>
    </source>
</evidence>
<dbReference type="OrthoDB" id="854110at2"/>
<evidence type="ECO:0000313" key="2">
    <source>
        <dbReference type="EMBL" id="SFU93191.1"/>
    </source>
</evidence>
<feature type="compositionally biased region" description="Basic and acidic residues" evidence="1">
    <location>
        <begin position="61"/>
        <end position="79"/>
    </location>
</feature>
<feature type="compositionally biased region" description="Low complexity" evidence="1">
    <location>
        <begin position="252"/>
        <end position="265"/>
    </location>
</feature>
<dbReference type="Proteomes" id="UP000182491">
    <property type="component" value="Unassembled WGS sequence"/>
</dbReference>
<feature type="compositionally biased region" description="Polar residues" evidence="1">
    <location>
        <begin position="42"/>
        <end position="60"/>
    </location>
</feature>
<evidence type="ECO:0000313" key="3">
    <source>
        <dbReference type="Proteomes" id="UP000182491"/>
    </source>
</evidence>
<feature type="region of interest" description="Disordered" evidence="1">
    <location>
        <begin position="252"/>
        <end position="278"/>
    </location>
</feature>
<sequence>MERYNRDRYDNSGYRQDNRYDRERDGRSYRDMQDQFERDYQRNNTYRQEGSGDRYSQNRGYNDDRDRSYGGNYRRDENGFGRYSNNFSQDRDRYSSTSYQSDFRNDPTYYRRDSDNYRGDNDLRGNIRQGYGISSFDGTSDRFNTLDSEHNRGGAGDEQAYYSGARDGYRSTRLGGGVGDAFPGSHHGVPDTNYGLSNFADDYGSGIGSSYGGKNYGGGTGYASGHRGGSFGNHTYGTSAGNYGGYGSMGSSTYGGRSSSTGDTSHNSDRGVSEFGGF</sequence>
<dbReference type="EMBL" id="FPCA01000004">
    <property type="protein sequence ID" value="SFU93191.1"/>
    <property type="molecule type" value="Genomic_DNA"/>
</dbReference>
<organism evidence="2 3">
    <name type="scientific">Pontibacter akesuensis</name>
    <dbReference type="NCBI Taxonomy" id="388950"/>
    <lineage>
        <taxon>Bacteria</taxon>
        <taxon>Pseudomonadati</taxon>
        <taxon>Bacteroidota</taxon>
        <taxon>Cytophagia</taxon>
        <taxon>Cytophagales</taxon>
        <taxon>Hymenobacteraceae</taxon>
        <taxon>Pontibacter</taxon>
    </lineage>
</organism>
<feature type="compositionally biased region" description="Basic and acidic residues" evidence="1">
    <location>
        <begin position="1"/>
        <end position="41"/>
    </location>
</feature>
<gene>
    <name evidence="2" type="ORF">SAMN04487941_3460</name>
</gene>
<protein>
    <submittedName>
        <fullName evidence="2">Uncharacterized protein</fullName>
    </submittedName>
</protein>
<feature type="region of interest" description="Disordered" evidence="1">
    <location>
        <begin position="1"/>
        <end position="126"/>
    </location>
</feature>
<reference evidence="3" key="1">
    <citation type="submission" date="2016-10" db="EMBL/GenBank/DDBJ databases">
        <authorList>
            <person name="Varghese N."/>
        </authorList>
    </citation>
    <scope>NUCLEOTIDE SEQUENCE [LARGE SCALE GENOMIC DNA]</scope>
    <source>
        <strain evidence="3">DSM 18820</strain>
    </source>
</reference>
<feature type="compositionally biased region" description="Basic and acidic residues" evidence="1">
    <location>
        <begin position="103"/>
        <end position="125"/>
    </location>
</feature>
<keyword evidence="3" id="KW-1185">Reference proteome</keyword>
<accession>A0A1I7K712</accession>
<dbReference type="AlphaFoldDB" id="A0A1I7K712"/>
<name>A0A1I7K712_9BACT</name>
<proteinExistence type="predicted"/>